<feature type="region of interest" description="Disordered" evidence="1">
    <location>
        <begin position="28"/>
        <end position="48"/>
    </location>
</feature>
<proteinExistence type="predicted"/>
<organism evidence="2 3">
    <name type="scientific">Scylla paramamosain</name>
    <name type="common">Mud crab</name>
    <dbReference type="NCBI Taxonomy" id="85552"/>
    <lineage>
        <taxon>Eukaryota</taxon>
        <taxon>Metazoa</taxon>
        <taxon>Ecdysozoa</taxon>
        <taxon>Arthropoda</taxon>
        <taxon>Crustacea</taxon>
        <taxon>Multicrustacea</taxon>
        <taxon>Malacostraca</taxon>
        <taxon>Eumalacostraca</taxon>
        <taxon>Eucarida</taxon>
        <taxon>Decapoda</taxon>
        <taxon>Pleocyemata</taxon>
        <taxon>Brachyura</taxon>
        <taxon>Eubrachyura</taxon>
        <taxon>Portunoidea</taxon>
        <taxon>Portunidae</taxon>
        <taxon>Portuninae</taxon>
        <taxon>Scylla</taxon>
    </lineage>
</organism>
<feature type="compositionally biased region" description="Pro residues" evidence="1">
    <location>
        <begin position="28"/>
        <end position="46"/>
    </location>
</feature>
<comment type="caution">
    <text evidence="2">The sequence shown here is derived from an EMBL/GenBank/DDBJ whole genome shotgun (WGS) entry which is preliminary data.</text>
</comment>
<dbReference type="AlphaFoldDB" id="A0AAW0UCL6"/>
<keyword evidence="3" id="KW-1185">Reference proteome</keyword>
<accession>A0AAW0UCL6</accession>
<dbReference type="EMBL" id="JARAKH010000013">
    <property type="protein sequence ID" value="KAK8397873.1"/>
    <property type="molecule type" value="Genomic_DNA"/>
</dbReference>
<name>A0AAW0UCL6_SCYPA</name>
<protein>
    <submittedName>
        <fullName evidence="2">Uncharacterized protein</fullName>
    </submittedName>
</protein>
<evidence type="ECO:0000313" key="3">
    <source>
        <dbReference type="Proteomes" id="UP001487740"/>
    </source>
</evidence>
<sequence>MGVAIQVAGDGRDQSSVDLPINLILPAAPPTPPIHPPPTPFHPPPRSAQVYHMHRTSNIPRSQQHLPPSLFSHLPLLISGRCSVYLRVTTFYEIGFLFQRPQ</sequence>
<gene>
    <name evidence="2" type="ORF">O3P69_004578</name>
</gene>
<dbReference type="Proteomes" id="UP001487740">
    <property type="component" value="Unassembled WGS sequence"/>
</dbReference>
<reference evidence="2 3" key="1">
    <citation type="submission" date="2023-03" db="EMBL/GenBank/DDBJ databases">
        <title>High-quality genome of Scylla paramamosain provides insights in environmental adaptation.</title>
        <authorList>
            <person name="Zhang L."/>
        </authorList>
    </citation>
    <scope>NUCLEOTIDE SEQUENCE [LARGE SCALE GENOMIC DNA]</scope>
    <source>
        <strain evidence="2">LZ_2023a</strain>
        <tissue evidence="2">Muscle</tissue>
    </source>
</reference>
<evidence type="ECO:0000313" key="2">
    <source>
        <dbReference type="EMBL" id="KAK8397873.1"/>
    </source>
</evidence>
<evidence type="ECO:0000256" key="1">
    <source>
        <dbReference type="SAM" id="MobiDB-lite"/>
    </source>
</evidence>